<dbReference type="PANTHER" id="PTHR43201">
    <property type="entry name" value="ACYL-COA SYNTHETASE"/>
    <property type="match status" value="1"/>
</dbReference>
<gene>
    <name evidence="5" type="ORF">EV674_12839</name>
</gene>
<evidence type="ECO:0000256" key="2">
    <source>
        <dbReference type="ARBA" id="ARBA00022598"/>
    </source>
</evidence>
<protein>
    <submittedName>
        <fullName evidence="5">Long-chain acyl-CoA synthetase</fullName>
    </submittedName>
</protein>
<dbReference type="GO" id="GO:0031956">
    <property type="term" value="F:medium-chain fatty acid-CoA ligase activity"/>
    <property type="evidence" value="ECO:0007669"/>
    <property type="project" value="TreeGrafter"/>
</dbReference>
<dbReference type="Pfam" id="PF13193">
    <property type="entry name" value="AMP-binding_C"/>
    <property type="match status" value="1"/>
</dbReference>
<dbReference type="Gene3D" id="3.30.300.30">
    <property type="match status" value="1"/>
</dbReference>
<evidence type="ECO:0000259" key="4">
    <source>
        <dbReference type="Pfam" id="PF13193"/>
    </source>
</evidence>
<comment type="similarity">
    <text evidence="1">Belongs to the ATP-dependent AMP-binding enzyme family.</text>
</comment>
<dbReference type="InterPro" id="IPR020845">
    <property type="entry name" value="AMP-binding_CS"/>
</dbReference>
<evidence type="ECO:0000259" key="3">
    <source>
        <dbReference type="Pfam" id="PF00501"/>
    </source>
</evidence>
<dbReference type="InterPro" id="IPR042099">
    <property type="entry name" value="ANL_N_sf"/>
</dbReference>
<keyword evidence="2" id="KW-0436">Ligase</keyword>
<dbReference type="InterPro" id="IPR025110">
    <property type="entry name" value="AMP-bd_C"/>
</dbReference>
<dbReference type="EMBL" id="SLXH01000028">
    <property type="protein sequence ID" value="TCP14721.1"/>
    <property type="molecule type" value="Genomic_DNA"/>
</dbReference>
<organism evidence="5 6">
    <name type="scientific">Simplicispira metamorpha</name>
    <dbReference type="NCBI Taxonomy" id="80881"/>
    <lineage>
        <taxon>Bacteria</taxon>
        <taxon>Pseudomonadati</taxon>
        <taxon>Pseudomonadota</taxon>
        <taxon>Betaproteobacteria</taxon>
        <taxon>Burkholderiales</taxon>
        <taxon>Comamonadaceae</taxon>
        <taxon>Simplicispira</taxon>
    </lineage>
</organism>
<evidence type="ECO:0000313" key="5">
    <source>
        <dbReference type="EMBL" id="TCP14721.1"/>
    </source>
</evidence>
<evidence type="ECO:0000256" key="1">
    <source>
        <dbReference type="ARBA" id="ARBA00006432"/>
    </source>
</evidence>
<keyword evidence="6" id="KW-1185">Reference proteome</keyword>
<name>A0A4R2N3W7_9BURK</name>
<dbReference type="SUPFAM" id="SSF56801">
    <property type="entry name" value="Acetyl-CoA synthetase-like"/>
    <property type="match status" value="1"/>
</dbReference>
<dbReference type="Gene3D" id="3.40.50.12780">
    <property type="entry name" value="N-terminal domain of ligase-like"/>
    <property type="match status" value="1"/>
</dbReference>
<sequence length="545" mass="59135">MPEIRSPANANPMPAVDPVYLCEGALGFWQIAERQPSRIAITESNGGCSTFGELRDRVDRMSHALRGCGAKTGDAVAVLLPNSSDWLASALAISQIGAYLVPLNWHLTAEELAYLLSNSMSRVLIADHRFASTASQAARQAALPEQGRLAVAGDIPGFRDLQSLLGAQPDDPLGDRLAGSTMFYSSGTTGRPKGIRRPLTGLPPEGALARTLPLYSGMFGLRAGNGAHLVCTPLYHAAPGSRAIQMLHLGHRIVLLEKWDSERVLALIESERIDSVQLVPILFHRLLQLPQAIRQRYDLSSLRTVIHAAAPCPPETKRRMIDWLGPVLHEYYACSEGGGTYVGSDDWLRRPGTVGRRYPFSKLAILDEGGAELPAGEPGLIYMNDGFDFEYFNDPQKTRSVKRGDLFTAGDYGYLDEEGWLYLCDRRSDLILSGGVNIYPAEIEAVLMQHPAVSDAVVVGLPDPEWGQSVCALVQPREPAPSHALEALRAELMAYCGQHLASFKRPRHLLLAHVPRTDAGKVGRAAVRQALLAGELRPLAGAAPA</sequence>
<feature type="domain" description="AMP-binding enzyme C-terminal" evidence="4">
    <location>
        <begin position="442"/>
        <end position="521"/>
    </location>
</feature>
<accession>A0A4R2N3W7</accession>
<dbReference type="OrthoDB" id="9766486at2"/>
<dbReference type="Pfam" id="PF00501">
    <property type="entry name" value="AMP-binding"/>
    <property type="match status" value="1"/>
</dbReference>
<dbReference type="InterPro" id="IPR045851">
    <property type="entry name" value="AMP-bd_C_sf"/>
</dbReference>
<feature type="domain" description="AMP-dependent synthetase/ligase" evidence="3">
    <location>
        <begin position="28"/>
        <end position="383"/>
    </location>
</feature>
<dbReference type="PANTHER" id="PTHR43201:SF5">
    <property type="entry name" value="MEDIUM-CHAIN ACYL-COA LIGASE ACSF2, MITOCHONDRIAL"/>
    <property type="match status" value="1"/>
</dbReference>
<dbReference type="AlphaFoldDB" id="A0A4R2N3W7"/>
<dbReference type="Proteomes" id="UP000295182">
    <property type="component" value="Unassembled WGS sequence"/>
</dbReference>
<reference evidence="5 6" key="1">
    <citation type="submission" date="2019-03" db="EMBL/GenBank/DDBJ databases">
        <title>Genomic Encyclopedia of Type Strains, Phase IV (KMG-IV): sequencing the most valuable type-strain genomes for metagenomic binning, comparative biology and taxonomic classification.</title>
        <authorList>
            <person name="Goeker M."/>
        </authorList>
    </citation>
    <scope>NUCLEOTIDE SEQUENCE [LARGE SCALE GENOMIC DNA]</scope>
    <source>
        <strain evidence="5 6">DSM 1837</strain>
    </source>
</reference>
<evidence type="ECO:0000313" key="6">
    <source>
        <dbReference type="Proteomes" id="UP000295182"/>
    </source>
</evidence>
<dbReference type="PROSITE" id="PS00455">
    <property type="entry name" value="AMP_BINDING"/>
    <property type="match status" value="1"/>
</dbReference>
<proteinExistence type="inferred from homology"/>
<comment type="caution">
    <text evidence="5">The sequence shown here is derived from an EMBL/GenBank/DDBJ whole genome shotgun (WGS) entry which is preliminary data.</text>
</comment>
<dbReference type="GO" id="GO:0006631">
    <property type="term" value="P:fatty acid metabolic process"/>
    <property type="evidence" value="ECO:0007669"/>
    <property type="project" value="TreeGrafter"/>
</dbReference>
<dbReference type="InterPro" id="IPR000873">
    <property type="entry name" value="AMP-dep_synth/lig_dom"/>
</dbReference>